<name>A0A2P5AIC7_PARAD</name>
<dbReference type="AlphaFoldDB" id="A0A2P5AIC7"/>
<dbReference type="EMBL" id="JXTB01000575">
    <property type="protein sequence ID" value="PON36305.1"/>
    <property type="molecule type" value="Genomic_DNA"/>
</dbReference>
<protein>
    <submittedName>
        <fullName evidence="1">Uncharacterized protein</fullName>
    </submittedName>
</protein>
<evidence type="ECO:0000313" key="1">
    <source>
        <dbReference type="EMBL" id="PON36305.1"/>
    </source>
</evidence>
<organism evidence="1 2">
    <name type="scientific">Parasponia andersonii</name>
    <name type="common">Sponia andersonii</name>
    <dbReference type="NCBI Taxonomy" id="3476"/>
    <lineage>
        <taxon>Eukaryota</taxon>
        <taxon>Viridiplantae</taxon>
        <taxon>Streptophyta</taxon>
        <taxon>Embryophyta</taxon>
        <taxon>Tracheophyta</taxon>
        <taxon>Spermatophyta</taxon>
        <taxon>Magnoliopsida</taxon>
        <taxon>eudicotyledons</taxon>
        <taxon>Gunneridae</taxon>
        <taxon>Pentapetalae</taxon>
        <taxon>rosids</taxon>
        <taxon>fabids</taxon>
        <taxon>Rosales</taxon>
        <taxon>Cannabaceae</taxon>
        <taxon>Parasponia</taxon>
    </lineage>
</organism>
<accession>A0A2P5AIC7</accession>
<evidence type="ECO:0000313" key="2">
    <source>
        <dbReference type="Proteomes" id="UP000237105"/>
    </source>
</evidence>
<proteinExistence type="predicted"/>
<keyword evidence="2" id="KW-1185">Reference proteome</keyword>
<dbReference type="Proteomes" id="UP000237105">
    <property type="component" value="Unassembled WGS sequence"/>
</dbReference>
<comment type="caution">
    <text evidence="1">The sequence shown here is derived from an EMBL/GenBank/DDBJ whole genome shotgun (WGS) entry which is preliminary data.</text>
</comment>
<reference evidence="2" key="1">
    <citation type="submission" date="2016-06" db="EMBL/GenBank/DDBJ databases">
        <title>Parallel loss of symbiosis genes in relatives of nitrogen-fixing non-legume Parasponia.</title>
        <authorList>
            <person name="Van Velzen R."/>
            <person name="Holmer R."/>
            <person name="Bu F."/>
            <person name="Rutten L."/>
            <person name="Van Zeijl A."/>
            <person name="Liu W."/>
            <person name="Santuari L."/>
            <person name="Cao Q."/>
            <person name="Sharma T."/>
            <person name="Shen D."/>
            <person name="Roswanjaya Y."/>
            <person name="Wardhani T."/>
            <person name="Kalhor M.S."/>
            <person name="Jansen J."/>
            <person name="Van den Hoogen J."/>
            <person name="Gungor B."/>
            <person name="Hartog M."/>
            <person name="Hontelez J."/>
            <person name="Verver J."/>
            <person name="Yang W.-C."/>
            <person name="Schijlen E."/>
            <person name="Repin R."/>
            <person name="Schilthuizen M."/>
            <person name="Schranz E."/>
            <person name="Heidstra R."/>
            <person name="Miyata K."/>
            <person name="Fedorova E."/>
            <person name="Kohlen W."/>
            <person name="Bisseling T."/>
            <person name="Smit S."/>
            <person name="Geurts R."/>
        </authorList>
    </citation>
    <scope>NUCLEOTIDE SEQUENCE [LARGE SCALE GENOMIC DNA]</scope>
    <source>
        <strain evidence="2">cv. WU1-14</strain>
    </source>
</reference>
<sequence length="104" mass="11861">MYLVPSTCPLVSYDVPQVHSFNEMNLSSNTNCHNLGSFNANNDHVAPRLPKFRSAFCLSVYYESTFHTFGRACSKPHSHKNDSSRVFRISNYDGFHIPRPSLSY</sequence>
<gene>
    <name evidence="1" type="ORF">PanWU01x14_329370</name>
</gene>